<proteinExistence type="predicted"/>
<dbReference type="AlphaFoldDB" id="A0A0A8ZP89"/>
<accession>A0A0A8ZP89</accession>
<organism evidence="1">
    <name type="scientific">Arundo donax</name>
    <name type="common">Giant reed</name>
    <name type="synonym">Donax arundinaceus</name>
    <dbReference type="NCBI Taxonomy" id="35708"/>
    <lineage>
        <taxon>Eukaryota</taxon>
        <taxon>Viridiplantae</taxon>
        <taxon>Streptophyta</taxon>
        <taxon>Embryophyta</taxon>
        <taxon>Tracheophyta</taxon>
        <taxon>Spermatophyta</taxon>
        <taxon>Magnoliopsida</taxon>
        <taxon>Liliopsida</taxon>
        <taxon>Poales</taxon>
        <taxon>Poaceae</taxon>
        <taxon>PACMAD clade</taxon>
        <taxon>Arundinoideae</taxon>
        <taxon>Arundineae</taxon>
        <taxon>Arundo</taxon>
    </lineage>
</organism>
<protein>
    <submittedName>
        <fullName evidence="1">Uncharacterized protein</fullName>
    </submittedName>
</protein>
<dbReference type="EMBL" id="GBRH01261263">
    <property type="protein sequence ID" value="JAD36632.1"/>
    <property type="molecule type" value="Transcribed_RNA"/>
</dbReference>
<sequence>MSGYLYKIHISGHDMDFLLLRCIVKVPLHFNSKLA</sequence>
<name>A0A0A8ZP89_ARUDO</name>
<evidence type="ECO:0000313" key="1">
    <source>
        <dbReference type="EMBL" id="JAD36632.1"/>
    </source>
</evidence>
<reference evidence="1" key="2">
    <citation type="journal article" date="2015" name="Data Brief">
        <title>Shoot transcriptome of the giant reed, Arundo donax.</title>
        <authorList>
            <person name="Barrero R.A."/>
            <person name="Guerrero F.D."/>
            <person name="Moolhuijzen P."/>
            <person name="Goolsby J.A."/>
            <person name="Tidwell J."/>
            <person name="Bellgard S.E."/>
            <person name="Bellgard M.I."/>
        </authorList>
    </citation>
    <scope>NUCLEOTIDE SEQUENCE</scope>
    <source>
        <tissue evidence="1">Shoot tissue taken approximately 20 cm above the soil surface</tissue>
    </source>
</reference>
<reference evidence="1" key="1">
    <citation type="submission" date="2014-09" db="EMBL/GenBank/DDBJ databases">
        <authorList>
            <person name="Magalhaes I.L.F."/>
            <person name="Oliveira U."/>
            <person name="Santos F.R."/>
            <person name="Vidigal T.H.D.A."/>
            <person name="Brescovit A.D."/>
            <person name="Santos A.J."/>
        </authorList>
    </citation>
    <scope>NUCLEOTIDE SEQUENCE</scope>
    <source>
        <tissue evidence="1">Shoot tissue taken approximately 20 cm above the soil surface</tissue>
    </source>
</reference>